<protein>
    <submittedName>
        <fullName evidence="1">Uncharacterized protein</fullName>
    </submittedName>
</protein>
<dbReference type="EMBL" id="BPQB01000023">
    <property type="protein sequence ID" value="GJE91940.1"/>
    <property type="molecule type" value="Genomic_DNA"/>
</dbReference>
<reference evidence="1 2" key="1">
    <citation type="submission" date="2021-08" db="EMBL/GenBank/DDBJ databases">
        <title>Draft Genome Sequence of Phanerochaete sordida strain YK-624.</title>
        <authorList>
            <person name="Mori T."/>
            <person name="Dohra H."/>
            <person name="Suzuki T."/>
            <person name="Kawagishi H."/>
            <person name="Hirai H."/>
        </authorList>
    </citation>
    <scope>NUCLEOTIDE SEQUENCE [LARGE SCALE GENOMIC DNA]</scope>
    <source>
        <strain evidence="1 2">YK-624</strain>
    </source>
</reference>
<proteinExistence type="predicted"/>
<evidence type="ECO:0000313" key="2">
    <source>
        <dbReference type="Proteomes" id="UP000703269"/>
    </source>
</evidence>
<evidence type="ECO:0000313" key="1">
    <source>
        <dbReference type="EMBL" id="GJE91940.1"/>
    </source>
</evidence>
<accession>A0A9P3GC33</accession>
<keyword evidence="2" id="KW-1185">Reference proteome</keyword>
<name>A0A9P3GC33_9APHY</name>
<gene>
    <name evidence="1" type="ORF">PsYK624_080920</name>
</gene>
<dbReference type="AlphaFoldDB" id="A0A9P3GC33"/>
<dbReference type="Proteomes" id="UP000703269">
    <property type="component" value="Unassembled WGS sequence"/>
</dbReference>
<comment type="caution">
    <text evidence="1">The sequence shown here is derived from an EMBL/GenBank/DDBJ whole genome shotgun (WGS) entry which is preliminary data.</text>
</comment>
<sequence>MAARTLLFSHVADVWKSLHTVTLGPLSSLAITAEIQTALLNSSMKEFRCHVKDMEVCIRRGTMKIILEGGRVTRVTCFGVPAEAGMRNYLHEKGLSQHSHKFTFLPASMLWSKMERK</sequence>
<organism evidence="1 2">
    <name type="scientific">Phanerochaete sordida</name>
    <dbReference type="NCBI Taxonomy" id="48140"/>
    <lineage>
        <taxon>Eukaryota</taxon>
        <taxon>Fungi</taxon>
        <taxon>Dikarya</taxon>
        <taxon>Basidiomycota</taxon>
        <taxon>Agaricomycotina</taxon>
        <taxon>Agaricomycetes</taxon>
        <taxon>Polyporales</taxon>
        <taxon>Phanerochaetaceae</taxon>
        <taxon>Phanerochaete</taxon>
    </lineage>
</organism>